<dbReference type="InterPro" id="IPR006311">
    <property type="entry name" value="TAT_signal"/>
</dbReference>
<evidence type="ECO:0000313" key="3">
    <source>
        <dbReference type="EMBL" id="MFC7254500.1"/>
    </source>
</evidence>
<gene>
    <name evidence="3" type="ORF">ACFQKE_04150</name>
</gene>
<dbReference type="EMBL" id="JBHTAT010000001">
    <property type="protein sequence ID" value="MFC7254500.1"/>
    <property type="molecule type" value="Genomic_DNA"/>
</dbReference>
<dbReference type="PANTHER" id="PTHR34512:SF30">
    <property type="entry name" value="OUTER MEMBRANE PROTEIN ASSEMBLY FACTOR BAMB"/>
    <property type="match status" value="1"/>
</dbReference>
<dbReference type="PANTHER" id="PTHR34512">
    <property type="entry name" value="CELL SURFACE PROTEIN"/>
    <property type="match status" value="1"/>
</dbReference>
<dbReference type="RefSeq" id="WP_379702702.1">
    <property type="nucleotide sequence ID" value="NZ_JBHTAT010000001.1"/>
</dbReference>
<dbReference type="InterPro" id="IPR011047">
    <property type="entry name" value="Quinoprotein_ADH-like_sf"/>
</dbReference>
<dbReference type="InterPro" id="IPR015943">
    <property type="entry name" value="WD40/YVTN_repeat-like_dom_sf"/>
</dbReference>
<dbReference type="SMART" id="SM00564">
    <property type="entry name" value="PQQ"/>
    <property type="match status" value="5"/>
</dbReference>
<sequence>MPRDTFTRRRWLAAVVGGLTAGCGGRADSPSTSAPTETTPSPTRQRVTPTATTPGDSEAMATDEAAPFQTGPADCAFDAGEVLDGAWPMLHYDAAGTHAAPETNGPTSFPLNERWTVSALESRVALPVADTDYVYFLAMDEGDGEAARTTLLCHDPLRNGEIQWRYQADAMPVGPPISAADVVYVPFGDAADVRIVALDRENGEPLNTYPLPGRFQGALSSVGASLVIPTESRYQVVDARTGRSCWSFSPNAVDATDSAGQHIRATAVGDGIAYIGTGFPDGAPTTQVGHLYAVDPSRAGTRWTVTLDSPVNRLAVDDGVLVATTGSGLVGFDAASGSRLWDTAVEAHVRPATLAMADRMAVYGTRRTLHGLDTATGAERWSLPFGVRGDVIFVGDVLYAVGRSDPTSQRILLGAVDVESGQPRWQQEIYDPIVDVMAANGYLYAITTDGRLFAFSSV</sequence>
<dbReference type="Gene3D" id="2.40.10.480">
    <property type="match status" value="1"/>
</dbReference>
<name>A0ABD5ZUZ0_9EURY</name>
<reference evidence="3 4" key="1">
    <citation type="journal article" date="2019" name="Int. J. Syst. Evol. Microbiol.">
        <title>The Global Catalogue of Microorganisms (GCM) 10K type strain sequencing project: providing services to taxonomists for standard genome sequencing and annotation.</title>
        <authorList>
            <consortium name="The Broad Institute Genomics Platform"/>
            <consortium name="The Broad Institute Genome Sequencing Center for Infectious Disease"/>
            <person name="Wu L."/>
            <person name="Ma J."/>
        </authorList>
    </citation>
    <scope>NUCLEOTIDE SEQUENCE [LARGE SCALE GENOMIC DNA]</scope>
    <source>
        <strain evidence="3 4">GX21</strain>
    </source>
</reference>
<proteinExistence type="predicted"/>
<dbReference type="Pfam" id="PF13360">
    <property type="entry name" value="PQQ_2"/>
    <property type="match status" value="1"/>
</dbReference>
<dbReference type="Gene3D" id="2.130.10.10">
    <property type="entry name" value="YVTN repeat-like/Quinoprotein amine dehydrogenase"/>
    <property type="match status" value="1"/>
</dbReference>
<dbReference type="PROSITE" id="PS51318">
    <property type="entry name" value="TAT"/>
    <property type="match status" value="1"/>
</dbReference>
<protein>
    <submittedName>
        <fullName evidence="3">PQQ-binding-like beta-propeller repeat protein</fullName>
    </submittedName>
</protein>
<evidence type="ECO:0000259" key="2">
    <source>
        <dbReference type="Pfam" id="PF13360"/>
    </source>
</evidence>
<keyword evidence="4" id="KW-1185">Reference proteome</keyword>
<dbReference type="AlphaFoldDB" id="A0ABD5ZUZ0"/>
<evidence type="ECO:0000256" key="1">
    <source>
        <dbReference type="SAM" id="MobiDB-lite"/>
    </source>
</evidence>
<evidence type="ECO:0000313" key="4">
    <source>
        <dbReference type="Proteomes" id="UP001596434"/>
    </source>
</evidence>
<organism evidence="3 4">
    <name type="scientific">Haloplanus litoreus</name>
    <dbReference type="NCBI Taxonomy" id="767515"/>
    <lineage>
        <taxon>Archaea</taxon>
        <taxon>Methanobacteriati</taxon>
        <taxon>Methanobacteriota</taxon>
        <taxon>Stenosarchaea group</taxon>
        <taxon>Halobacteria</taxon>
        <taxon>Halobacteriales</taxon>
        <taxon>Haloferacaceae</taxon>
        <taxon>Haloplanus</taxon>
    </lineage>
</organism>
<feature type="compositionally biased region" description="Polar residues" evidence="1">
    <location>
        <begin position="44"/>
        <end position="55"/>
    </location>
</feature>
<accession>A0ABD5ZUZ0</accession>
<feature type="region of interest" description="Disordered" evidence="1">
    <location>
        <begin position="20"/>
        <end position="61"/>
    </location>
</feature>
<dbReference type="GeneID" id="96952814"/>
<dbReference type="Proteomes" id="UP001596434">
    <property type="component" value="Unassembled WGS sequence"/>
</dbReference>
<dbReference type="InterPro" id="IPR002372">
    <property type="entry name" value="PQQ_rpt_dom"/>
</dbReference>
<dbReference type="InterPro" id="IPR018391">
    <property type="entry name" value="PQQ_b-propeller_rpt"/>
</dbReference>
<dbReference type="PROSITE" id="PS51257">
    <property type="entry name" value="PROKAR_LIPOPROTEIN"/>
    <property type="match status" value="1"/>
</dbReference>
<dbReference type="SUPFAM" id="SSF50998">
    <property type="entry name" value="Quinoprotein alcohol dehydrogenase-like"/>
    <property type="match status" value="1"/>
</dbReference>
<feature type="compositionally biased region" description="Low complexity" evidence="1">
    <location>
        <begin position="29"/>
        <end position="43"/>
    </location>
</feature>
<feature type="domain" description="Pyrrolo-quinoline quinone repeat" evidence="2">
    <location>
        <begin position="235"/>
        <end position="456"/>
    </location>
</feature>
<comment type="caution">
    <text evidence="3">The sequence shown here is derived from an EMBL/GenBank/DDBJ whole genome shotgun (WGS) entry which is preliminary data.</text>
</comment>